<protein>
    <recommendedName>
        <fullName evidence="6">Ig-like domain-containing protein</fullName>
    </recommendedName>
</protein>
<dbReference type="Proteomes" id="UP000324632">
    <property type="component" value="Chromosome 4"/>
</dbReference>
<evidence type="ECO:0000256" key="4">
    <source>
        <dbReference type="SAM" id="Phobius"/>
    </source>
</evidence>
<dbReference type="AlphaFoldDB" id="A0A5A9PH85"/>
<comment type="caution">
    <text evidence="7">The sequence shown here is derived from an EMBL/GenBank/DDBJ whole genome shotgun (WGS) entry which is preliminary data.</text>
</comment>
<dbReference type="InterPro" id="IPR007110">
    <property type="entry name" value="Ig-like_dom"/>
</dbReference>
<keyword evidence="2 4" id="KW-0812">Transmembrane</keyword>
<evidence type="ECO:0000313" key="8">
    <source>
        <dbReference type="Proteomes" id="UP000324632"/>
    </source>
</evidence>
<dbReference type="EMBL" id="SOYY01000004">
    <property type="protein sequence ID" value="KAA0721744.1"/>
    <property type="molecule type" value="Genomic_DNA"/>
</dbReference>
<evidence type="ECO:0000256" key="2">
    <source>
        <dbReference type="ARBA" id="ARBA00022692"/>
    </source>
</evidence>
<evidence type="ECO:0000256" key="5">
    <source>
        <dbReference type="SAM" id="SignalP"/>
    </source>
</evidence>
<dbReference type="InterPro" id="IPR013106">
    <property type="entry name" value="Ig_V-set"/>
</dbReference>
<keyword evidence="8" id="KW-1185">Reference proteome</keyword>
<dbReference type="PANTHER" id="PTHR11860">
    <property type="entry name" value="POLYMERIC-IMMUNOGLOBULIN RECEPTOR"/>
    <property type="match status" value="1"/>
</dbReference>
<dbReference type="InterPro" id="IPR003599">
    <property type="entry name" value="Ig_sub"/>
</dbReference>
<dbReference type="GO" id="GO:0005886">
    <property type="term" value="C:plasma membrane"/>
    <property type="evidence" value="ECO:0007669"/>
    <property type="project" value="TreeGrafter"/>
</dbReference>
<dbReference type="InterPro" id="IPR036179">
    <property type="entry name" value="Ig-like_dom_sf"/>
</dbReference>
<evidence type="ECO:0000256" key="3">
    <source>
        <dbReference type="ARBA" id="ARBA00023136"/>
    </source>
</evidence>
<reference evidence="7 8" key="1">
    <citation type="journal article" date="2019" name="Mol. Ecol. Resour.">
        <title>Chromosome-level genome assembly of Triplophysa tibetana, a fish adapted to the harsh high-altitude environment of the Tibetan Plateau.</title>
        <authorList>
            <person name="Yang X."/>
            <person name="Liu H."/>
            <person name="Ma Z."/>
            <person name="Zou Y."/>
            <person name="Zou M."/>
            <person name="Mao Y."/>
            <person name="Li X."/>
            <person name="Wang H."/>
            <person name="Chen T."/>
            <person name="Wang W."/>
            <person name="Yang R."/>
        </authorList>
    </citation>
    <scope>NUCLEOTIDE SEQUENCE [LARGE SCALE GENOMIC DNA]</scope>
    <source>
        <strain evidence="7">TTIB1903HZAU</strain>
        <tissue evidence="7">Muscle</tissue>
    </source>
</reference>
<keyword evidence="5" id="KW-0732">Signal</keyword>
<dbReference type="Pfam" id="PF07686">
    <property type="entry name" value="V-set"/>
    <property type="match status" value="1"/>
</dbReference>
<organism evidence="7 8">
    <name type="scientific">Triplophysa tibetana</name>
    <dbReference type="NCBI Taxonomy" id="1572043"/>
    <lineage>
        <taxon>Eukaryota</taxon>
        <taxon>Metazoa</taxon>
        <taxon>Chordata</taxon>
        <taxon>Craniata</taxon>
        <taxon>Vertebrata</taxon>
        <taxon>Euteleostomi</taxon>
        <taxon>Actinopterygii</taxon>
        <taxon>Neopterygii</taxon>
        <taxon>Teleostei</taxon>
        <taxon>Ostariophysi</taxon>
        <taxon>Cypriniformes</taxon>
        <taxon>Nemacheilidae</taxon>
        <taxon>Triplophysa</taxon>
    </lineage>
</organism>
<dbReference type="CDD" id="cd05716">
    <property type="entry name" value="IgV_pIgR_like"/>
    <property type="match status" value="1"/>
</dbReference>
<name>A0A5A9PH85_9TELE</name>
<evidence type="ECO:0000256" key="1">
    <source>
        <dbReference type="ARBA" id="ARBA00004370"/>
    </source>
</evidence>
<accession>A0A5A9PH85</accession>
<keyword evidence="4" id="KW-1133">Transmembrane helix</keyword>
<sequence length="339" mass="38134">MTEYMRRMKMMLTFTLLMIPGALSFSVTGYTGGAVTITCHYESGYSTNEKYFCRGQKPDIPKLGRCSDIIKTDSKNKWVNNGRFSLYDDTTASVFNVTITDLNEDDSDTYYCVVDKAKWTDIYTEVKLNVREDDCCEKIISLSVPSGGSVNVSCKYPQSHRTDLKFLCRSSGADICAHVRQTRDRDHDVLFITNVTDHRSEEYWCALQTEDHRYKIFITRVHITVTEMLVGQISSSPPSSSSSSTSFPTLETSMFTEIQQTNITLTSAGKTTGVFIIIILVVLCLLLVGVPLLLLAIRHSRGSDLSFINTVEFNGCDKTDLHSDEDTDIRTTVVYSLHQ</sequence>
<dbReference type="InterPro" id="IPR013783">
    <property type="entry name" value="Ig-like_fold"/>
</dbReference>
<feature type="transmembrane region" description="Helical" evidence="4">
    <location>
        <begin position="274"/>
        <end position="297"/>
    </location>
</feature>
<evidence type="ECO:0000259" key="6">
    <source>
        <dbReference type="PROSITE" id="PS50835"/>
    </source>
</evidence>
<comment type="subcellular location">
    <subcellularLocation>
        <location evidence="1">Membrane</location>
    </subcellularLocation>
</comment>
<dbReference type="GO" id="GO:0004888">
    <property type="term" value="F:transmembrane signaling receptor activity"/>
    <property type="evidence" value="ECO:0007669"/>
    <property type="project" value="TreeGrafter"/>
</dbReference>
<gene>
    <name evidence="7" type="ORF">E1301_Tti014283</name>
</gene>
<evidence type="ECO:0000313" key="7">
    <source>
        <dbReference type="EMBL" id="KAA0721744.1"/>
    </source>
</evidence>
<proteinExistence type="predicted"/>
<feature type="chain" id="PRO_5022763235" description="Ig-like domain-containing protein" evidence="5">
    <location>
        <begin position="25"/>
        <end position="339"/>
    </location>
</feature>
<dbReference type="PANTHER" id="PTHR11860:SF118">
    <property type="entry name" value="CMRF35-LIKE MOLECULE 3-RELATED"/>
    <property type="match status" value="1"/>
</dbReference>
<dbReference type="SUPFAM" id="SSF48726">
    <property type="entry name" value="Immunoglobulin"/>
    <property type="match status" value="2"/>
</dbReference>
<dbReference type="Gene3D" id="2.60.40.10">
    <property type="entry name" value="Immunoglobulins"/>
    <property type="match status" value="2"/>
</dbReference>
<dbReference type="InterPro" id="IPR050671">
    <property type="entry name" value="CD300_family_receptors"/>
</dbReference>
<keyword evidence="3 4" id="KW-0472">Membrane</keyword>
<feature type="signal peptide" evidence="5">
    <location>
        <begin position="1"/>
        <end position="24"/>
    </location>
</feature>
<feature type="domain" description="Ig-like" evidence="6">
    <location>
        <begin position="20"/>
        <end position="129"/>
    </location>
</feature>
<dbReference type="PROSITE" id="PS50835">
    <property type="entry name" value="IG_LIKE"/>
    <property type="match status" value="1"/>
</dbReference>
<dbReference type="SMART" id="SM00409">
    <property type="entry name" value="IG"/>
    <property type="match status" value="2"/>
</dbReference>